<dbReference type="SUPFAM" id="SSF50346">
    <property type="entry name" value="PRC-barrel domain"/>
    <property type="match status" value="2"/>
</dbReference>
<evidence type="ECO:0000313" key="2">
    <source>
        <dbReference type="Proteomes" id="UP000287394"/>
    </source>
</evidence>
<dbReference type="Gene3D" id="3.90.50.10">
    <property type="entry name" value="Photosynthetic Reaction Center, subunit H, domain 2"/>
    <property type="match status" value="2"/>
</dbReference>
<dbReference type="InterPro" id="IPR027275">
    <property type="entry name" value="PRC-brl_dom"/>
</dbReference>
<dbReference type="KEGG" id="ccot:CCAX7_61550"/>
<name>A0A402CWB3_9BACT</name>
<dbReference type="Pfam" id="PF05239">
    <property type="entry name" value="PRC"/>
    <property type="match status" value="1"/>
</dbReference>
<dbReference type="OrthoDB" id="9793882at2"/>
<dbReference type="InterPro" id="IPR011033">
    <property type="entry name" value="PRC_barrel-like_sf"/>
</dbReference>
<protein>
    <submittedName>
        <fullName evidence="1">Uncharacterized protein</fullName>
    </submittedName>
</protein>
<dbReference type="EMBL" id="AP025739">
    <property type="protein sequence ID" value="BDI34104.1"/>
    <property type="molecule type" value="Genomic_DNA"/>
</dbReference>
<dbReference type="GO" id="GO:0030077">
    <property type="term" value="C:plasma membrane light-harvesting complex"/>
    <property type="evidence" value="ECO:0007669"/>
    <property type="project" value="InterPro"/>
</dbReference>
<dbReference type="Proteomes" id="UP000287394">
    <property type="component" value="Chromosome"/>
</dbReference>
<proteinExistence type="predicted"/>
<reference evidence="1 2" key="1">
    <citation type="journal article" date="2019" name="Int. J. Syst. Evol. Microbiol.">
        <title>Capsulimonas corticalis gen. nov., sp. nov., an aerobic capsulated bacterium, of a novel bacterial order, Capsulimonadales ord. nov., of the class Armatimonadia of the phylum Armatimonadetes.</title>
        <authorList>
            <person name="Li J."/>
            <person name="Kudo C."/>
            <person name="Tonouchi A."/>
        </authorList>
    </citation>
    <scope>NUCLEOTIDE SEQUENCE [LARGE SCALE GENOMIC DNA]</scope>
    <source>
        <strain evidence="1 2">AX-7</strain>
    </source>
</reference>
<organism evidence="1 2">
    <name type="scientific">Capsulimonas corticalis</name>
    <dbReference type="NCBI Taxonomy" id="2219043"/>
    <lineage>
        <taxon>Bacteria</taxon>
        <taxon>Bacillati</taxon>
        <taxon>Armatimonadota</taxon>
        <taxon>Armatimonadia</taxon>
        <taxon>Capsulimonadales</taxon>
        <taxon>Capsulimonadaceae</taxon>
        <taxon>Capsulimonas</taxon>
    </lineage>
</organism>
<dbReference type="InterPro" id="IPR014747">
    <property type="entry name" value="Bac_photo_RC_H_C"/>
</dbReference>
<keyword evidence="2" id="KW-1185">Reference proteome</keyword>
<accession>A0A402CWB3</accession>
<dbReference type="RefSeq" id="WP_119321648.1">
    <property type="nucleotide sequence ID" value="NZ_AP025739.1"/>
</dbReference>
<gene>
    <name evidence="1" type="ORF">CCAX7_61550</name>
</gene>
<dbReference type="AlphaFoldDB" id="A0A402CWB3"/>
<dbReference type="GO" id="GO:0019684">
    <property type="term" value="P:photosynthesis, light reaction"/>
    <property type="evidence" value="ECO:0007669"/>
    <property type="project" value="InterPro"/>
</dbReference>
<evidence type="ECO:0000313" key="1">
    <source>
        <dbReference type="EMBL" id="BDI34104.1"/>
    </source>
</evidence>
<sequence>MLRRVKELHGVKLRARDGEIGSVDEILFDDNQWIVRYLVVNTGGWLNERKVLIAPKAFGDMNWTTREWHVNLTHHQVEDSPGIDMDAPVSRQMETEYYDHYGWPYYWTGMGLANRAGLSWAAGNPGSVYSVTTAINAASPQALEARARGGDNPDKNDDIHLRSSREVTGYGIVAEDGHIGHVEDLIIDEVSWLIRYLAVDTRDWWPGKKVLLPPEWIISTQWPDRSVNVGVTRVQVRNGPSWNAHEPISPAFEYELAVYYGEQRLEVDERPVAHRNERQASAGRSYSERQ</sequence>